<organism evidence="6 7">
    <name type="scientific">Natranaerovirga hydrolytica</name>
    <dbReference type="NCBI Taxonomy" id="680378"/>
    <lineage>
        <taxon>Bacteria</taxon>
        <taxon>Bacillati</taxon>
        <taxon>Bacillota</taxon>
        <taxon>Clostridia</taxon>
        <taxon>Lachnospirales</taxon>
        <taxon>Natranaerovirgaceae</taxon>
        <taxon>Natranaerovirga</taxon>
    </lineage>
</organism>
<evidence type="ECO:0000256" key="5">
    <source>
        <dbReference type="SAM" id="Phobius"/>
    </source>
</evidence>
<dbReference type="PANTHER" id="PTHR37306">
    <property type="entry name" value="COLICIN V PRODUCTION PROTEIN"/>
    <property type="match status" value="1"/>
</dbReference>
<dbReference type="RefSeq" id="WP_132283431.1">
    <property type="nucleotide sequence ID" value="NZ_SMGQ01000019.1"/>
</dbReference>
<reference evidence="6 7" key="1">
    <citation type="submission" date="2019-03" db="EMBL/GenBank/DDBJ databases">
        <title>Genomic Encyclopedia of Type Strains, Phase IV (KMG-IV): sequencing the most valuable type-strain genomes for metagenomic binning, comparative biology and taxonomic classification.</title>
        <authorList>
            <person name="Goeker M."/>
        </authorList>
    </citation>
    <scope>NUCLEOTIDE SEQUENCE [LARGE SCALE GENOMIC DNA]</scope>
    <source>
        <strain evidence="6 7">DSM 24176</strain>
    </source>
</reference>
<evidence type="ECO:0000256" key="2">
    <source>
        <dbReference type="ARBA" id="ARBA00022692"/>
    </source>
</evidence>
<evidence type="ECO:0000313" key="6">
    <source>
        <dbReference type="EMBL" id="TCK86721.1"/>
    </source>
</evidence>
<feature type="transmembrane region" description="Helical" evidence="5">
    <location>
        <begin position="24"/>
        <end position="45"/>
    </location>
</feature>
<dbReference type="InterPro" id="IPR003825">
    <property type="entry name" value="Colicin-V_CvpA"/>
</dbReference>
<keyword evidence="4 5" id="KW-0472">Membrane</keyword>
<comment type="caution">
    <text evidence="6">The sequence shown here is derived from an EMBL/GenBank/DDBJ whole genome shotgun (WGS) entry which is preliminary data.</text>
</comment>
<dbReference type="GO" id="GO:0009403">
    <property type="term" value="P:toxin biosynthetic process"/>
    <property type="evidence" value="ECO:0007669"/>
    <property type="project" value="InterPro"/>
</dbReference>
<dbReference type="EMBL" id="SMGQ01000019">
    <property type="protein sequence ID" value="TCK86721.1"/>
    <property type="molecule type" value="Genomic_DNA"/>
</dbReference>
<keyword evidence="7" id="KW-1185">Reference proteome</keyword>
<dbReference type="GO" id="GO:0016020">
    <property type="term" value="C:membrane"/>
    <property type="evidence" value="ECO:0007669"/>
    <property type="project" value="UniProtKB-SubCell"/>
</dbReference>
<feature type="transmembrane region" description="Helical" evidence="5">
    <location>
        <begin position="169"/>
        <end position="194"/>
    </location>
</feature>
<proteinExistence type="predicted"/>
<dbReference type="Pfam" id="PF02674">
    <property type="entry name" value="Colicin_V"/>
    <property type="match status" value="2"/>
</dbReference>
<evidence type="ECO:0000313" key="7">
    <source>
        <dbReference type="Proteomes" id="UP000294545"/>
    </source>
</evidence>
<gene>
    <name evidence="6" type="ORF">EDC19_2775</name>
</gene>
<feature type="transmembrane region" description="Helical" evidence="5">
    <location>
        <begin position="126"/>
        <end position="148"/>
    </location>
</feature>
<evidence type="ECO:0000256" key="4">
    <source>
        <dbReference type="ARBA" id="ARBA00023136"/>
    </source>
</evidence>
<comment type="subcellular location">
    <subcellularLocation>
        <location evidence="1">Membrane</location>
        <topology evidence="1">Multi-pass membrane protein</topology>
    </subcellularLocation>
</comment>
<evidence type="ECO:0000256" key="3">
    <source>
        <dbReference type="ARBA" id="ARBA00022989"/>
    </source>
</evidence>
<keyword evidence="2 5" id="KW-0812">Transmembrane</keyword>
<dbReference type="OrthoDB" id="2083110at2"/>
<dbReference type="AlphaFoldDB" id="A0A4V2PYP6"/>
<keyword evidence="3 5" id="KW-1133">Transmembrane helix</keyword>
<dbReference type="Proteomes" id="UP000294545">
    <property type="component" value="Unassembled WGS sequence"/>
</dbReference>
<dbReference type="PANTHER" id="PTHR37306:SF1">
    <property type="entry name" value="COLICIN V PRODUCTION PROTEIN"/>
    <property type="match status" value="1"/>
</dbReference>
<name>A0A4V2PYP6_9FIRM</name>
<accession>A0A4V2PYP6</accession>
<protein>
    <submittedName>
        <fullName evidence="6">Colicin V production protein</fullName>
    </submittedName>
</protein>
<sequence length="234" mass="26514">MNWLDIIIIGIIVFCTLRAYRRGFILSLFSLVSLLLTILLTVQLYPVGSRLISQHTNIYESFQSSISNTLNLEEQLSGSQTLEEQTSLINNLPLPSTIRESLLVNNNREVYDILQVNRLEDYISGYIARIAINILSFIIIFLIVYIGLRILIRTLDIISKLPVLNSVNKLLGIGFGLILGLIKVWFVFIIITFFSTNGLVMIVFEKINESSFASALYNNNVLLKIILDLSKNIL</sequence>
<evidence type="ECO:0000256" key="1">
    <source>
        <dbReference type="ARBA" id="ARBA00004141"/>
    </source>
</evidence>